<feature type="transmembrane region" description="Helical" evidence="8">
    <location>
        <begin position="391"/>
        <end position="418"/>
    </location>
</feature>
<evidence type="ECO:0000256" key="2">
    <source>
        <dbReference type="ARBA" id="ARBA00006058"/>
    </source>
</evidence>
<evidence type="ECO:0000256" key="5">
    <source>
        <dbReference type="ARBA" id="ARBA00023136"/>
    </source>
</evidence>
<organism evidence="9 10">
    <name type="scientific">Geotrypetes seraphini</name>
    <name type="common">Gaboon caecilian</name>
    <name type="synonym">Caecilia seraphini</name>
    <dbReference type="NCBI Taxonomy" id="260995"/>
    <lineage>
        <taxon>Eukaryota</taxon>
        <taxon>Metazoa</taxon>
        <taxon>Chordata</taxon>
        <taxon>Craniata</taxon>
        <taxon>Vertebrata</taxon>
        <taxon>Euteleostomi</taxon>
        <taxon>Amphibia</taxon>
        <taxon>Gymnophiona</taxon>
        <taxon>Geotrypetes</taxon>
    </lineage>
</organism>
<sequence length="753" mass="85301">MLRLPELVGWDDSDTDRKRIGKVIKYEAGYVVCAIIAILCLFLMPLAGLIFCICRCRGKCGGRIDPSHKSMTCKRNTLFFLLGLTSFIILAGVTCTLAANQKAREEMEPSIQTMSLMLQNFRAFLASIPNYLDIIANDFSIPKNKVMADLKDIGHVIGLSVYSNLKQTIWPLLVNAEKTAQDLENSVDQMKNLNESLMALQQRQDVLDSALADRRLNIIALINNSNCVSCESVRAGAENLVLGANYSKFPSQQTETVLNNLEDARGVNLTGIFQEGIRYFDDIPTLVETQSAAPIENIKDTLDKTEKEVHAMAKNFHIEKYTNPLNEALKQVEDTITYYGNEVKTYDRYRWILGIVLCCILLLIILFTLLGLVLGVWWISAKEDTRTGETAAILLLIGTGLSFIFSWLLILLVFVTFLPGGNIRTLLCKHWANQNIYKFIDGPGNLPPNMNLNRIFGLQNVSVTRIYRECKQGASFFDVLELNNVFNLEESLNIAKYTVELQKNIDNLKLDLGDLSFLIEITIYGLESYRDSGLDALPYTILQAELQNPLVKTKLVNFAEELEALSVKQTDATIQKQLMDEAKALRDLQTSVVQKQEADVVNLKNSLQFLAEISPAFQLRVNQTILDTKHVEEALSTEALRIVKNESSCFLNKEMGYFSQYLNWVKVTIMQHVASCWPVAITVDNVRVILCDRITDPWNAFWFCLGWCTIFLIPNTILSIKTVKYFRPLEILRFHYPEEEDVFRIPRVASVRL</sequence>
<evidence type="ECO:0000256" key="7">
    <source>
        <dbReference type="SAM" id="Coils"/>
    </source>
</evidence>
<evidence type="ECO:0000256" key="4">
    <source>
        <dbReference type="ARBA" id="ARBA00022989"/>
    </source>
</evidence>
<keyword evidence="6" id="KW-0325">Glycoprotein</keyword>
<evidence type="ECO:0000313" key="9">
    <source>
        <dbReference type="Proteomes" id="UP000515159"/>
    </source>
</evidence>
<dbReference type="GO" id="GO:0005929">
    <property type="term" value="C:cilium"/>
    <property type="evidence" value="ECO:0007669"/>
    <property type="project" value="TreeGrafter"/>
</dbReference>
<feature type="coiled-coil region" evidence="7">
    <location>
        <begin position="173"/>
        <end position="210"/>
    </location>
</feature>
<comment type="similarity">
    <text evidence="2">Belongs to the prominin family.</text>
</comment>
<evidence type="ECO:0000313" key="10">
    <source>
        <dbReference type="RefSeq" id="XP_033805908.1"/>
    </source>
</evidence>
<feature type="transmembrane region" description="Helical" evidence="8">
    <location>
        <begin position="77"/>
        <end position="99"/>
    </location>
</feature>
<dbReference type="CTD" id="150696"/>
<evidence type="ECO:0000256" key="3">
    <source>
        <dbReference type="ARBA" id="ARBA00022692"/>
    </source>
</evidence>
<dbReference type="PANTHER" id="PTHR22730:SF6">
    <property type="entry name" value="PROMININ-2"/>
    <property type="match status" value="1"/>
</dbReference>
<keyword evidence="9" id="KW-1185">Reference proteome</keyword>
<reference evidence="10" key="1">
    <citation type="submission" date="2025-08" db="UniProtKB">
        <authorList>
            <consortium name="RefSeq"/>
        </authorList>
    </citation>
    <scope>IDENTIFICATION</scope>
</reference>
<keyword evidence="3 8" id="KW-0812">Transmembrane</keyword>
<dbReference type="Proteomes" id="UP000515159">
    <property type="component" value="Chromosome 6"/>
</dbReference>
<dbReference type="GO" id="GO:0071914">
    <property type="term" value="C:prominosome"/>
    <property type="evidence" value="ECO:0007669"/>
    <property type="project" value="TreeGrafter"/>
</dbReference>
<dbReference type="KEGG" id="gsh:117362927"/>
<dbReference type="GO" id="GO:0009986">
    <property type="term" value="C:cell surface"/>
    <property type="evidence" value="ECO:0007669"/>
    <property type="project" value="TreeGrafter"/>
</dbReference>
<evidence type="ECO:0000256" key="6">
    <source>
        <dbReference type="ARBA" id="ARBA00023180"/>
    </source>
</evidence>
<dbReference type="InterPro" id="IPR008795">
    <property type="entry name" value="Prominin"/>
</dbReference>
<protein>
    <submittedName>
        <fullName evidence="10">Prominin-2</fullName>
    </submittedName>
</protein>
<dbReference type="GeneID" id="117362927"/>
<keyword evidence="5 8" id="KW-0472">Membrane</keyword>
<keyword evidence="4 8" id="KW-1133">Transmembrane helix</keyword>
<feature type="transmembrane region" description="Helical" evidence="8">
    <location>
        <begin position="351"/>
        <end position="379"/>
    </location>
</feature>
<gene>
    <name evidence="10" type="primary">PROM2</name>
</gene>
<dbReference type="InParanoid" id="A0A6P8RJ47"/>
<evidence type="ECO:0000256" key="8">
    <source>
        <dbReference type="SAM" id="Phobius"/>
    </source>
</evidence>
<dbReference type="GO" id="GO:0015485">
    <property type="term" value="F:cholesterol binding"/>
    <property type="evidence" value="ECO:0007669"/>
    <property type="project" value="TreeGrafter"/>
</dbReference>
<dbReference type="PANTHER" id="PTHR22730">
    <property type="entry name" value="PROMININ PROM PROTEIN"/>
    <property type="match status" value="1"/>
</dbReference>
<dbReference type="FunCoup" id="A0A6P8RJ47">
    <property type="interactions" value="101"/>
</dbReference>
<dbReference type="Pfam" id="PF05478">
    <property type="entry name" value="Prominin"/>
    <property type="match status" value="1"/>
</dbReference>
<name>A0A6P8RJ47_GEOSA</name>
<feature type="transmembrane region" description="Helical" evidence="8">
    <location>
        <begin position="700"/>
        <end position="720"/>
    </location>
</feature>
<dbReference type="OrthoDB" id="6229420at2759"/>
<comment type="subcellular location">
    <subcellularLocation>
        <location evidence="1">Cell projection</location>
        <location evidence="1">Microvillus membrane</location>
        <topology evidence="1">Multi-pass membrane protein</topology>
    </subcellularLocation>
</comment>
<dbReference type="GO" id="GO:0031528">
    <property type="term" value="C:microvillus membrane"/>
    <property type="evidence" value="ECO:0007669"/>
    <property type="project" value="UniProtKB-SubCell"/>
</dbReference>
<accession>A0A6P8RJ47</accession>
<dbReference type="AlphaFoldDB" id="A0A6P8RJ47"/>
<dbReference type="GO" id="GO:0016324">
    <property type="term" value="C:apical plasma membrane"/>
    <property type="evidence" value="ECO:0007669"/>
    <property type="project" value="TreeGrafter"/>
</dbReference>
<dbReference type="RefSeq" id="XP_033805908.1">
    <property type="nucleotide sequence ID" value="XM_033950017.1"/>
</dbReference>
<feature type="transmembrane region" description="Helical" evidence="8">
    <location>
        <begin position="28"/>
        <end position="56"/>
    </location>
</feature>
<keyword evidence="7" id="KW-0175">Coiled coil</keyword>
<evidence type="ECO:0000256" key="1">
    <source>
        <dbReference type="ARBA" id="ARBA00004475"/>
    </source>
</evidence>
<proteinExistence type="inferred from homology"/>